<dbReference type="CDD" id="cd06562">
    <property type="entry name" value="GH20_HexA_HexB-like"/>
    <property type="match status" value="1"/>
</dbReference>
<dbReference type="InterPro" id="IPR015883">
    <property type="entry name" value="Glyco_hydro_20_cat"/>
</dbReference>
<evidence type="ECO:0000259" key="10">
    <source>
        <dbReference type="Pfam" id="PF00728"/>
    </source>
</evidence>
<dbReference type="FunFam" id="3.20.20.80:FF:000063">
    <property type="entry name" value="Beta-hexosaminidase"/>
    <property type="match status" value="1"/>
</dbReference>
<evidence type="ECO:0000256" key="3">
    <source>
        <dbReference type="ARBA" id="ARBA00022729"/>
    </source>
</evidence>
<dbReference type="GO" id="GO:0016020">
    <property type="term" value="C:membrane"/>
    <property type="evidence" value="ECO:0007669"/>
    <property type="project" value="TreeGrafter"/>
</dbReference>
<evidence type="ECO:0000313" key="13">
    <source>
        <dbReference type="Proteomes" id="UP000053815"/>
    </source>
</evidence>
<evidence type="ECO:0000256" key="4">
    <source>
        <dbReference type="ARBA" id="ARBA00022801"/>
    </source>
</evidence>
<protein>
    <recommendedName>
        <fullName evidence="7">Beta-hexosaminidase</fullName>
        <ecNumber evidence="7">3.2.1.52</ecNumber>
    </recommendedName>
</protein>
<dbReference type="SUPFAM" id="SSF55545">
    <property type="entry name" value="beta-N-acetylhexosaminidase-like domain"/>
    <property type="match status" value="1"/>
</dbReference>
<dbReference type="Gene3D" id="3.20.20.80">
    <property type="entry name" value="Glycosidases"/>
    <property type="match status" value="1"/>
</dbReference>
<evidence type="ECO:0000256" key="5">
    <source>
        <dbReference type="ARBA" id="ARBA00023180"/>
    </source>
</evidence>
<dbReference type="GO" id="GO:0005975">
    <property type="term" value="P:carbohydrate metabolic process"/>
    <property type="evidence" value="ECO:0007669"/>
    <property type="project" value="InterPro"/>
</dbReference>
<evidence type="ECO:0000313" key="12">
    <source>
        <dbReference type="EMBL" id="GAN03357.1"/>
    </source>
</evidence>
<evidence type="ECO:0000256" key="8">
    <source>
        <dbReference type="PIRSR" id="PIRSR001093-1"/>
    </source>
</evidence>
<dbReference type="Pfam" id="PF00728">
    <property type="entry name" value="Glyco_hydro_20"/>
    <property type="match status" value="1"/>
</dbReference>
<dbReference type="Gene3D" id="3.30.379.10">
    <property type="entry name" value="Chitobiase/beta-hexosaminidase domain 2-like"/>
    <property type="match status" value="1"/>
</dbReference>
<dbReference type="GO" id="GO:0004563">
    <property type="term" value="F:beta-N-acetylhexosaminidase activity"/>
    <property type="evidence" value="ECO:0007669"/>
    <property type="project" value="UniProtKB-EC"/>
</dbReference>
<dbReference type="GO" id="GO:0030203">
    <property type="term" value="P:glycosaminoglycan metabolic process"/>
    <property type="evidence" value="ECO:0007669"/>
    <property type="project" value="TreeGrafter"/>
</dbReference>
<dbReference type="SUPFAM" id="SSF51445">
    <property type="entry name" value="(Trans)glycosidases"/>
    <property type="match status" value="1"/>
</dbReference>
<dbReference type="EC" id="3.2.1.52" evidence="7"/>
<dbReference type="STRING" id="91626.A0A0C9MJN1"/>
<dbReference type="Proteomes" id="UP000053815">
    <property type="component" value="Unassembled WGS sequence"/>
</dbReference>
<dbReference type="InterPro" id="IPR029019">
    <property type="entry name" value="HEX_eukaryotic_N"/>
</dbReference>
<evidence type="ECO:0000256" key="6">
    <source>
        <dbReference type="ARBA" id="ARBA00023295"/>
    </source>
</evidence>
<dbReference type="InterPro" id="IPR029018">
    <property type="entry name" value="Hex-like_dom2"/>
</dbReference>
<comment type="catalytic activity">
    <reaction evidence="1 7">
        <text>Hydrolysis of terminal non-reducing N-acetyl-D-hexosamine residues in N-acetyl-beta-D-hexosaminides.</text>
        <dbReference type="EC" id="3.2.1.52"/>
    </reaction>
</comment>
<dbReference type="PANTHER" id="PTHR22600:SF26">
    <property type="entry name" value="BETA-N-ACETYLHEXOSAMINIDASE"/>
    <property type="match status" value="1"/>
</dbReference>
<sequence length="565" mass="62909">MKLLSVIAACALVSAGVEAKTFLFPIPQDVAWAGTSTTLSSNFKISGAQHTHVKSAAKRYLSLIKSEKWVPVQVTTDKTKVKAVNGQLKGLNIKVKDNKAKLDIDVDESYKLDVPSQGGYATLTANTWVGALRALETFSQLVVADGKKLVAHTATIKDQPSYGHRGILLDTSRNFYPVKDILRIIEAQAYNKMNVLHWHATDSQSWPLYFKSHPELSQKGAYSSKEVYTPADVKKILSFAESRGVRVVLEIDMPAHTATIGESHPDYLICADEFWAAYAAEPPAGQLDPLNDKALGLVKDIIKEATHTFPDTLYHTGGDEINTACWNLDAGIQKYTKKNNMTTSEVWFEWTNKVLSYVNTKTEKRPIIWEDPIKDGGSYPKNTVVQSWVKPHSVYTKLGHDVIVSNYDYFYLDCGHGGWVGNDDRYVSPTQTETAADTFNYGGVGGSWCAPFKTWQRIYSYDMTYGIEKNHKGKVLGGEVAMWAEQTGPTVIDGRLWPRSAAAAEVYWSGSYDKKGARRTVKTASERFYDWVFRLQARGIDAEPVQPKYCARHPGACDLNDPHAK</sequence>
<feature type="domain" description="Glycoside hydrolase family 20 catalytic" evidence="10">
    <location>
        <begin position="162"/>
        <end position="510"/>
    </location>
</feature>
<keyword evidence="13" id="KW-1185">Reference proteome</keyword>
<evidence type="ECO:0000256" key="7">
    <source>
        <dbReference type="PIRNR" id="PIRNR001093"/>
    </source>
</evidence>
<keyword evidence="4 7" id="KW-0378">Hydrolase</keyword>
<feature type="signal peptide" evidence="9">
    <location>
        <begin position="1"/>
        <end position="19"/>
    </location>
</feature>
<dbReference type="PIRSF" id="PIRSF001093">
    <property type="entry name" value="B-hxosamndse_ab_euk"/>
    <property type="match status" value="1"/>
</dbReference>
<feature type="chain" id="PRO_5002199560" description="Beta-hexosaminidase" evidence="9">
    <location>
        <begin position="20"/>
        <end position="565"/>
    </location>
</feature>
<reference evidence="12" key="1">
    <citation type="submission" date="2014-09" db="EMBL/GenBank/DDBJ databases">
        <title>Draft genome sequence of an oleaginous Mucoromycotina fungus Mucor ambiguus NBRC6742.</title>
        <authorList>
            <person name="Takeda I."/>
            <person name="Yamane N."/>
            <person name="Morita T."/>
            <person name="Tamano K."/>
            <person name="Machida M."/>
            <person name="Baker S."/>
            <person name="Koike H."/>
        </authorList>
    </citation>
    <scope>NUCLEOTIDE SEQUENCE</scope>
    <source>
        <strain evidence="12">NBRC 6742</strain>
    </source>
</reference>
<evidence type="ECO:0000256" key="2">
    <source>
        <dbReference type="ARBA" id="ARBA00006285"/>
    </source>
</evidence>
<name>A0A0C9MJN1_9FUNG</name>
<dbReference type="InterPro" id="IPR025705">
    <property type="entry name" value="Beta_hexosaminidase_sua/sub"/>
</dbReference>
<evidence type="ECO:0000259" key="11">
    <source>
        <dbReference type="Pfam" id="PF14845"/>
    </source>
</evidence>
<dbReference type="EMBL" id="DF836328">
    <property type="protein sequence ID" value="GAN03357.1"/>
    <property type="molecule type" value="Genomic_DNA"/>
</dbReference>
<evidence type="ECO:0000256" key="1">
    <source>
        <dbReference type="ARBA" id="ARBA00001231"/>
    </source>
</evidence>
<dbReference type="AlphaFoldDB" id="A0A0C9MJN1"/>
<keyword evidence="6 7" id="KW-0326">Glycosidase</keyword>
<dbReference type="InterPro" id="IPR017853">
    <property type="entry name" value="GH"/>
</dbReference>
<gene>
    <name evidence="12" type="ORF">MAM1_0039d02810</name>
</gene>
<comment type="similarity">
    <text evidence="2 7">Belongs to the glycosyl hydrolase 20 family.</text>
</comment>
<feature type="active site" description="Proton donor" evidence="8">
    <location>
        <position position="320"/>
    </location>
</feature>
<evidence type="ECO:0000256" key="9">
    <source>
        <dbReference type="SAM" id="SignalP"/>
    </source>
</evidence>
<feature type="domain" description="Beta-hexosaminidase eukaryotic type N-terminal" evidence="11">
    <location>
        <begin position="23"/>
        <end position="141"/>
    </location>
</feature>
<dbReference type="PRINTS" id="PR00738">
    <property type="entry name" value="GLHYDRLASE20"/>
</dbReference>
<proteinExistence type="inferred from homology"/>
<accession>A0A0C9MJN1</accession>
<dbReference type="Pfam" id="PF14845">
    <property type="entry name" value="Glycohydro_20b2"/>
    <property type="match status" value="1"/>
</dbReference>
<dbReference type="OrthoDB" id="428480at2759"/>
<keyword evidence="3 9" id="KW-0732">Signal</keyword>
<keyword evidence="5" id="KW-0325">Glycoprotein</keyword>
<organism evidence="12">
    <name type="scientific">Mucor ambiguus</name>
    <dbReference type="NCBI Taxonomy" id="91626"/>
    <lineage>
        <taxon>Eukaryota</taxon>
        <taxon>Fungi</taxon>
        <taxon>Fungi incertae sedis</taxon>
        <taxon>Mucoromycota</taxon>
        <taxon>Mucoromycotina</taxon>
        <taxon>Mucoromycetes</taxon>
        <taxon>Mucorales</taxon>
        <taxon>Mucorineae</taxon>
        <taxon>Mucoraceae</taxon>
        <taxon>Mucor</taxon>
    </lineage>
</organism>
<dbReference type="PANTHER" id="PTHR22600">
    <property type="entry name" value="BETA-HEXOSAMINIDASE"/>
    <property type="match status" value="1"/>
</dbReference>